<sequence>MKYGYKTVWVPVLFLTLGITLSQLNLSWLSAKHAAAIPARYINGTNPALSFRQDTLLFKGQRYTGYVFTLFANNDTAAILGYTNGLQEGISRLWYPNKQKREERLYIAGKKEGIHKGWWPNGKLQFMFEVSHDENTGYFKTWHPDGKPERIFHYQNGKEQGSQKMWWPDGRIRANYVIKDGEKFGMLGQKICINKDVN</sequence>
<evidence type="ECO:0000313" key="2">
    <source>
        <dbReference type="Proteomes" id="UP000297540"/>
    </source>
</evidence>
<dbReference type="EMBL" id="SOZE01000019">
    <property type="protein sequence ID" value="TFF35746.1"/>
    <property type="molecule type" value="Genomic_DNA"/>
</dbReference>
<dbReference type="OrthoDB" id="959177at2"/>
<keyword evidence="2" id="KW-1185">Reference proteome</keyword>
<dbReference type="Pfam" id="PF07661">
    <property type="entry name" value="MORN_2"/>
    <property type="match status" value="3"/>
</dbReference>
<dbReference type="Gene3D" id="3.90.930.1">
    <property type="match status" value="1"/>
</dbReference>
<accession>A0A4Y8SBM3</accession>
<organism evidence="1 2">
    <name type="scientific">Mucilaginibacter psychrotolerans</name>
    <dbReference type="NCBI Taxonomy" id="1524096"/>
    <lineage>
        <taxon>Bacteria</taxon>
        <taxon>Pseudomonadati</taxon>
        <taxon>Bacteroidota</taxon>
        <taxon>Sphingobacteriia</taxon>
        <taxon>Sphingobacteriales</taxon>
        <taxon>Sphingobacteriaceae</taxon>
        <taxon>Mucilaginibacter</taxon>
    </lineage>
</organism>
<dbReference type="SUPFAM" id="SSF82185">
    <property type="entry name" value="Histone H3 K4-specific methyltransferase SET7/9 N-terminal domain"/>
    <property type="match status" value="1"/>
</dbReference>
<evidence type="ECO:0000313" key="1">
    <source>
        <dbReference type="EMBL" id="TFF35746.1"/>
    </source>
</evidence>
<proteinExistence type="predicted"/>
<comment type="caution">
    <text evidence="1">The sequence shown here is derived from an EMBL/GenBank/DDBJ whole genome shotgun (WGS) entry which is preliminary data.</text>
</comment>
<dbReference type="AlphaFoldDB" id="A0A4Y8SBM3"/>
<dbReference type="InterPro" id="IPR011652">
    <property type="entry name" value="MORN_2"/>
</dbReference>
<dbReference type="Proteomes" id="UP000297540">
    <property type="component" value="Unassembled WGS sequence"/>
</dbReference>
<protein>
    <submittedName>
        <fullName evidence="1">Toxin-antitoxin system YwqK family antitoxin</fullName>
    </submittedName>
</protein>
<name>A0A4Y8SBM3_9SPHI</name>
<reference evidence="1 2" key="1">
    <citation type="journal article" date="2017" name="Int. J. Syst. Evol. Microbiol.">
        <title>Mucilaginibacterpsychrotolerans sp. nov., isolated from peatlands.</title>
        <authorList>
            <person name="Deng Y."/>
            <person name="Shen L."/>
            <person name="Xu B."/>
            <person name="Liu Y."/>
            <person name="Gu Z."/>
            <person name="Liu H."/>
            <person name="Zhou Y."/>
        </authorList>
    </citation>
    <scope>NUCLEOTIDE SEQUENCE [LARGE SCALE GENOMIC DNA]</scope>
    <source>
        <strain evidence="1 2">NH7-4</strain>
    </source>
</reference>
<gene>
    <name evidence="1" type="ORF">E2R66_17650</name>
</gene>
<dbReference type="RefSeq" id="WP_133232941.1">
    <property type="nucleotide sequence ID" value="NZ_SOZE01000019.1"/>
</dbReference>